<keyword evidence="1 5" id="KW-0808">Transferase</keyword>
<sequence>MSRLALRPVVEGRENVPRHGPVILAANHLSFLDSVVIPLVAPRPVAFLAKDDYFRQPGVKGWLTRTCLTGVDAVPVARGGHRSAQASLRVALDVLAAGRAFGIHPEGSRSRDGRLYRGRTGVAWLALASGAPVVPVALLGTDRIQPVGARLPRPGRITVRFGTPLRFTRPAAGSGGQARRAVTDEIMTAIQKLSGQEVADRYNDPPAAGGRRDGRPHTSAGATPDRHGQPPPDRATIGSGRRRESRRGDRAEP</sequence>
<accession>A0A2H4RC09</accession>
<reference evidence="5" key="1">
    <citation type="submission" date="2017-09" db="EMBL/GenBank/DDBJ databases">
        <title>Overexpression of SARP Promote the Production of Pentaketide-type Ansamycins in Micromonospora sp. HK160111.</title>
        <authorList>
            <person name="Li W."/>
            <person name="Wang H."/>
        </authorList>
    </citation>
    <scope>NUCLEOTIDE SEQUENCE</scope>
    <source>
        <strain evidence="5">HK160111</strain>
    </source>
</reference>
<dbReference type="AlphaFoldDB" id="A0A2H4RC09"/>
<evidence type="ECO:0000256" key="1">
    <source>
        <dbReference type="ARBA" id="ARBA00022679"/>
    </source>
</evidence>
<feature type="domain" description="Phospholipid/glycerol acyltransferase" evidence="4">
    <location>
        <begin position="22"/>
        <end position="141"/>
    </location>
</feature>
<feature type="region of interest" description="Disordered" evidence="3">
    <location>
        <begin position="194"/>
        <end position="253"/>
    </location>
</feature>
<dbReference type="SMART" id="SM00563">
    <property type="entry name" value="PlsC"/>
    <property type="match status" value="1"/>
</dbReference>
<protein>
    <submittedName>
        <fullName evidence="5">Putative phosphate acyltransferase</fullName>
    </submittedName>
</protein>
<keyword evidence="2 5" id="KW-0012">Acyltransferase</keyword>
<evidence type="ECO:0000256" key="2">
    <source>
        <dbReference type="ARBA" id="ARBA00023315"/>
    </source>
</evidence>
<evidence type="ECO:0000259" key="4">
    <source>
        <dbReference type="SMART" id="SM00563"/>
    </source>
</evidence>
<dbReference type="GO" id="GO:0006654">
    <property type="term" value="P:phosphatidic acid biosynthetic process"/>
    <property type="evidence" value="ECO:0007669"/>
    <property type="project" value="TreeGrafter"/>
</dbReference>
<name>A0A2H4RC09_9ACTN</name>
<dbReference type="Pfam" id="PF01553">
    <property type="entry name" value="Acyltransferase"/>
    <property type="match status" value="1"/>
</dbReference>
<proteinExistence type="predicted"/>
<dbReference type="EMBL" id="MG018799">
    <property type="protein sequence ID" value="ATY46607.1"/>
    <property type="molecule type" value="Genomic_DNA"/>
</dbReference>
<dbReference type="GO" id="GO:0003841">
    <property type="term" value="F:1-acylglycerol-3-phosphate O-acyltransferase activity"/>
    <property type="evidence" value="ECO:0007669"/>
    <property type="project" value="TreeGrafter"/>
</dbReference>
<evidence type="ECO:0000256" key="3">
    <source>
        <dbReference type="SAM" id="MobiDB-lite"/>
    </source>
</evidence>
<gene>
    <name evidence="5" type="primary">mas19</name>
</gene>
<dbReference type="CDD" id="cd07989">
    <property type="entry name" value="LPLAT_AGPAT-like"/>
    <property type="match status" value="1"/>
</dbReference>
<organism evidence="5">
    <name type="scientific">Micromonospora sp. HK160111</name>
    <dbReference type="NCBI Taxonomy" id="1245497"/>
    <lineage>
        <taxon>Bacteria</taxon>
        <taxon>Bacillati</taxon>
        <taxon>Actinomycetota</taxon>
        <taxon>Actinomycetes</taxon>
        <taxon>Micromonosporales</taxon>
        <taxon>Micromonosporaceae</taxon>
        <taxon>Micromonospora</taxon>
    </lineage>
</organism>
<dbReference type="PANTHER" id="PTHR10434">
    <property type="entry name" value="1-ACYL-SN-GLYCEROL-3-PHOSPHATE ACYLTRANSFERASE"/>
    <property type="match status" value="1"/>
</dbReference>
<dbReference type="SUPFAM" id="SSF69593">
    <property type="entry name" value="Glycerol-3-phosphate (1)-acyltransferase"/>
    <property type="match status" value="1"/>
</dbReference>
<dbReference type="PANTHER" id="PTHR10434:SF11">
    <property type="entry name" value="1-ACYL-SN-GLYCEROL-3-PHOSPHATE ACYLTRANSFERASE"/>
    <property type="match status" value="1"/>
</dbReference>
<dbReference type="GO" id="GO:0005886">
    <property type="term" value="C:plasma membrane"/>
    <property type="evidence" value="ECO:0007669"/>
    <property type="project" value="TreeGrafter"/>
</dbReference>
<evidence type="ECO:0000313" key="5">
    <source>
        <dbReference type="EMBL" id="ATY46607.1"/>
    </source>
</evidence>
<dbReference type="InterPro" id="IPR002123">
    <property type="entry name" value="Plipid/glycerol_acylTrfase"/>
</dbReference>